<dbReference type="PRINTS" id="PR00420">
    <property type="entry name" value="RNGMNOXGNASE"/>
</dbReference>
<dbReference type="SUPFAM" id="SSF51905">
    <property type="entry name" value="FAD/NAD(P)-binding domain"/>
    <property type="match status" value="1"/>
</dbReference>
<keyword evidence="2" id="KW-1185">Reference proteome</keyword>
<gene>
    <name evidence="1" type="ORF">X474_15375</name>
</gene>
<reference evidence="1 2" key="1">
    <citation type="submission" date="2013-11" db="EMBL/GenBank/DDBJ databases">
        <title>Metagenomic analysis of a methanogenic consortium involved in long chain n-alkane degradation.</title>
        <authorList>
            <person name="Davidova I.A."/>
            <person name="Callaghan A.V."/>
            <person name="Wawrik B."/>
            <person name="Pruitt S."/>
            <person name="Marks C."/>
            <person name="Duncan K.E."/>
            <person name="Suflita J.M."/>
        </authorList>
    </citation>
    <scope>NUCLEOTIDE SEQUENCE [LARGE SCALE GENOMIC DNA]</scope>
    <source>
        <strain evidence="1 2">SPR</strain>
    </source>
</reference>
<evidence type="ECO:0000313" key="2">
    <source>
        <dbReference type="Proteomes" id="UP000032233"/>
    </source>
</evidence>
<evidence type="ECO:0000313" key="1">
    <source>
        <dbReference type="EMBL" id="KIX13101.1"/>
    </source>
</evidence>
<sequence length="354" mass="37624">MVREVDLLVAGGGPAGCLAARQAASLGARVLLVEKKRRIGALPHCAEFVPRALSLELDIPEKTKVQDIVGMESWLGEEKHRTPGPGWVLDRQVFDFHLGVMAAKAGAEIWTQARVQSLAGDQAEIRLPHGLEKIKAKATVLALGAGSQIARELGVEKPSLLTGVQVVVPLTAAVDRTLIFFDPEIKGGYGWLFPRGDVANLGLGCLPEAGPVKALAALRERMLAEGLIKPGILGRGGGAIPVSGPVDSFLKGNVILAGDAAGLTHPVTGGGIPQAVFSGQEAGKAAVALARGDMQEAREYEENLRLRYGRYLTRALKARRLLSEKWGVAPFEELMKGTWPAWAGAQRKKAKKAK</sequence>
<dbReference type="GO" id="GO:0016628">
    <property type="term" value="F:oxidoreductase activity, acting on the CH-CH group of donors, NAD or NADP as acceptor"/>
    <property type="evidence" value="ECO:0007669"/>
    <property type="project" value="InterPro"/>
</dbReference>
<dbReference type="InterPro" id="IPR036188">
    <property type="entry name" value="FAD/NAD-bd_sf"/>
</dbReference>
<protein>
    <submittedName>
        <fullName evidence="1">Geranylgeranyl reductase</fullName>
    </submittedName>
</protein>
<dbReference type="InterPro" id="IPR050407">
    <property type="entry name" value="Geranylgeranyl_reductase"/>
</dbReference>
<dbReference type="Proteomes" id="UP000032233">
    <property type="component" value="Unassembled WGS sequence"/>
</dbReference>
<proteinExistence type="predicted"/>
<dbReference type="PANTHER" id="PTHR42685">
    <property type="entry name" value="GERANYLGERANYL DIPHOSPHATE REDUCTASE"/>
    <property type="match status" value="1"/>
</dbReference>
<dbReference type="STRING" id="1429043.X474_15375"/>
<organism evidence="1 2">
    <name type="scientific">Dethiosulfatarculus sandiegensis</name>
    <dbReference type="NCBI Taxonomy" id="1429043"/>
    <lineage>
        <taxon>Bacteria</taxon>
        <taxon>Pseudomonadati</taxon>
        <taxon>Thermodesulfobacteriota</taxon>
        <taxon>Desulfarculia</taxon>
        <taxon>Desulfarculales</taxon>
        <taxon>Desulfarculaceae</taxon>
        <taxon>Dethiosulfatarculus</taxon>
    </lineage>
</organism>
<dbReference type="InterPro" id="IPR011777">
    <property type="entry name" value="Geranylgeranyl_Rdtase_fam"/>
</dbReference>
<dbReference type="RefSeq" id="WP_044349724.1">
    <property type="nucleotide sequence ID" value="NZ_AZAC01000018.1"/>
</dbReference>
<dbReference type="EMBL" id="AZAC01000018">
    <property type="protein sequence ID" value="KIX13101.1"/>
    <property type="molecule type" value="Genomic_DNA"/>
</dbReference>
<dbReference type="AlphaFoldDB" id="A0A0D2JBI1"/>
<dbReference type="OrthoDB" id="9799983at2"/>
<dbReference type="Pfam" id="PF12831">
    <property type="entry name" value="FAD_oxidored"/>
    <property type="match status" value="1"/>
</dbReference>
<comment type="caution">
    <text evidence="1">The sequence shown here is derived from an EMBL/GenBank/DDBJ whole genome shotgun (WGS) entry which is preliminary data.</text>
</comment>
<accession>A0A0D2JBI1</accession>
<dbReference type="Gene3D" id="3.50.50.60">
    <property type="entry name" value="FAD/NAD(P)-binding domain"/>
    <property type="match status" value="1"/>
</dbReference>
<dbReference type="InParanoid" id="A0A0D2JBI1"/>
<dbReference type="PATRIC" id="fig|1429043.3.peg.3253"/>
<dbReference type="NCBIfam" id="TIGR02032">
    <property type="entry name" value="GG-red-SF"/>
    <property type="match status" value="1"/>
</dbReference>
<dbReference type="PANTHER" id="PTHR42685:SF18">
    <property type="entry name" value="DIGERANYLGERANYLGLYCEROPHOSPHOLIPID REDUCTASE"/>
    <property type="match status" value="1"/>
</dbReference>
<name>A0A0D2JBI1_9BACT</name>
<dbReference type="FunCoup" id="A0A0D2JBI1">
    <property type="interactions" value="617"/>
</dbReference>